<dbReference type="Pfam" id="PF13855">
    <property type="entry name" value="LRR_8"/>
    <property type="match status" value="1"/>
</dbReference>
<evidence type="ECO:0000256" key="2">
    <source>
        <dbReference type="ARBA" id="ARBA00009592"/>
    </source>
</evidence>
<dbReference type="GO" id="GO:0051707">
    <property type="term" value="P:response to other organism"/>
    <property type="evidence" value="ECO:0007669"/>
    <property type="project" value="UniProtKB-ARBA"/>
</dbReference>
<dbReference type="PRINTS" id="PR00019">
    <property type="entry name" value="LEURICHRPT"/>
</dbReference>
<protein>
    <recommendedName>
        <fullName evidence="11">Disease resistance R13L4/SHOC-2-like LRR domain-containing protein</fullName>
    </recommendedName>
</protein>
<evidence type="ECO:0000256" key="1">
    <source>
        <dbReference type="ARBA" id="ARBA00004251"/>
    </source>
</evidence>
<dbReference type="PANTHER" id="PTHR48061">
    <property type="entry name" value="LEUCINE-RICH REPEAT RECEPTOR PROTEIN KINASE EMS1-LIKE-RELATED"/>
    <property type="match status" value="1"/>
</dbReference>
<proteinExistence type="inferred from homology"/>
<evidence type="ECO:0000256" key="7">
    <source>
        <dbReference type="ARBA" id="ARBA00022737"/>
    </source>
</evidence>
<dbReference type="FunFam" id="3.80.10.10:FF:000095">
    <property type="entry name" value="LRR receptor-like serine/threonine-protein kinase GSO1"/>
    <property type="match status" value="1"/>
</dbReference>
<dbReference type="SUPFAM" id="SSF52058">
    <property type="entry name" value="L domain-like"/>
    <property type="match status" value="2"/>
</dbReference>
<dbReference type="Pfam" id="PF23598">
    <property type="entry name" value="LRR_14"/>
    <property type="match status" value="1"/>
</dbReference>
<organism evidence="12 13">
    <name type="scientific">Escallonia herrerae</name>
    <dbReference type="NCBI Taxonomy" id="1293975"/>
    <lineage>
        <taxon>Eukaryota</taxon>
        <taxon>Viridiplantae</taxon>
        <taxon>Streptophyta</taxon>
        <taxon>Embryophyta</taxon>
        <taxon>Tracheophyta</taxon>
        <taxon>Spermatophyta</taxon>
        <taxon>Magnoliopsida</taxon>
        <taxon>eudicotyledons</taxon>
        <taxon>Gunneridae</taxon>
        <taxon>Pentapetalae</taxon>
        <taxon>asterids</taxon>
        <taxon>campanulids</taxon>
        <taxon>Escalloniales</taxon>
        <taxon>Escalloniaceae</taxon>
        <taxon>Escallonia</taxon>
    </lineage>
</organism>
<comment type="caution">
    <text evidence="12">The sequence shown here is derived from an EMBL/GenBank/DDBJ whole genome shotgun (WGS) entry which is preliminary data.</text>
</comment>
<evidence type="ECO:0000256" key="9">
    <source>
        <dbReference type="ARBA" id="ARBA00023136"/>
    </source>
</evidence>
<comment type="subcellular location">
    <subcellularLocation>
        <location evidence="1">Cell membrane</location>
        <topology evidence="1">Single-pass type I membrane protein</topology>
    </subcellularLocation>
</comment>
<dbReference type="PANTHER" id="PTHR48061:SF38">
    <property type="entry name" value="SERINE_THREONINE-PROTEIN KINASE BRI1"/>
    <property type="match status" value="1"/>
</dbReference>
<keyword evidence="6" id="KW-0732">Signal</keyword>
<evidence type="ECO:0000256" key="8">
    <source>
        <dbReference type="ARBA" id="ARBA00022989"/>
    </source>
</evidence>
<comment type="similarity">
    <text evidence="2">Belongs to the RLP family.</text>
</comment>
<evidence type="ECO:0000259" key="11">
    <source>
        <dbReference type="Pfam" id="PF23598"/>
    </source>
</evidence>
<dbReference type="InterPro" id="IPR055414">
    <property type="entry name" value="LRR_R13L4/SHOC2-like"/>
</dbReference>
<evidence type="ECO:0000256" key="10">
    <source>
        <dbReference type="ARBA" id="ARBA00023180"/>
    </source>
</evidence>
<evidence type="ECO:0000256" key="6">
    <source>
        <dbReference type="ARBA" id="ARBA00022729"/>
    </source>
</evidence>
<reference evidence="12" key="1">
    <citation type="submission" date="2022-12" db="EMBL/GenBank/DDBJ databases">
        <title>Draft genome assemblies for two species of Escallonia (Escalloniales).</title>
        <authorList>
            <person name="Chanderbali A."/>
            <person name="Dervinis C."/>
            <person name="Anghel I."/>
            <person name="Soltis D."/>
            <person name="Soltis P."/>
            <person name="Zapata F."/>
        </authorList>
    </citation>
    <scope>NUCLEOTIDE SEQUENCE</scope>
    <source>
        <strain evidence="12">UCBG64.0493</strain>
        <tissue evidence="12">Leaf</tissue>
    </source>
</reference>
<evidence type="ECO:0000256" key="5">
    <source>
        <dbReference type="ARBA" id="ARBA00022692"/>
    </source>
</evidence>
<keyword evidence="9" id="KW-0472">Membrane</keyword>
<gene>
    <name evidence="12" type="ORF">RJ639_046905</name>
</gene>
<dbReference type="EMBL" id="JAVXUP010000692">
    <property type="protein sequence ID" value="KAK3022803.1"/>
    <property type="molecule type" value="Genomic_DNA"/>
</dbReference>
<keyword evidence="3" id="KW-1003">Cell membrane</keyword>
<dbReference type="AlphaFoldDB" id="A0AA88WAB2"/>
<keyword evidence="4" id="KW-0433">Leucine-rich repeat</keyword>
<dbReference type="Proteomes" id="UP001188597">
    <property type="component" value="Unassembled WGS sequence"/>
</dbReference>
<dbReference type="Gene3D" id="3.80.10.10">
    <property type="entry name" value="Ribonuclease Inhibitor"/>
    <property type="match status" value="2"/>
</dbReference>
<dbReference type="InterPro" id="IPR001611">
    <property type="entry name" value="Leu-rich_rpt"/>
</dbReference>
<dbReference type="SMART" id="SM00369">
    <property type="entry name" value="LRR_TYP"/>
    <property type="match status" value="5"/>
</dbReference>
<dbReference type="GO" id="GO:0005886">
    <property type="term" value="C:plasma membrane"/>
    <property type="evidence" value="ECO:0007669"/>
    <property type="project" value="UniProtKB-SubCell"/>
</dbReference>
<sequence length="655" mass="73168">MSELVLSDVRIPTVLPMNLSSSLTYLDLSDTWLQGKLPDGIFHLPKLQKLVLRDNYYLGEFPKLNWNCNNSLQVLSLSGTSFSGELLDSVSHLKSLSYLELIECKLSGPIPESLGNLTHITVLLLFFNNLNNRFEGEIPDWFGNLQKLRELSLSSNSFSGQFPSWVTNLTLPKALELNSNSLTGTMPSDISGFQDLIWLDLSHNSFNGTILSWLFTLPSLELLDAGSNQLRGFIHEFQYDCLIRIYFHSNATLPSSVETVLLSSCGITELDFLRTTRNLITLELSQNKIEGHFPNWASSKLKEMFLTGFILLPSVKLVYLDLRSNLFQGPIPVPPPTTSIFFISHNKLTGKIPPSLCNLSSLKILVLSHNSLSGLVPKCLHTLSNQRLSVLDLQGNHGIILTTFARKGNLLRSLNLNGNQLEGSVPRSLAHCSRLEVLNIGNNKLNGTFPHWLKTLPELQVLVLKSNKLHGPLRSISNTEFSFPKLRILDLSYNEFTGLLPAKYFKSFRGMMNVNENSTRLMYMGDPVTTYQDSITEVMKGMEIELVRILTVFATLDLSSNMFEGDIPDCLTSHNSLAGHIPSLLGAISELESLDLSSNQITGEMPEELTNLTFLAVLNLSQNRLVGRIPHGSQFNTFRNDSTMGTLYCVDFRSH</sequence>
<keyword evidence="5" id="KW-0812">Transmembrane</keyword>
<dbReference type="InterPro" id="IPR032675">
    <property type="entry name" value="LRR_dom_sf"/>
</dbReference>
<feature type="domain" description="Disease resistance R13L4/SHOC-2-like LRR" evidence="11">
    <location>
        <begin position="22"/>
        <end position="257"/>
    </location>
</feature>
<dbReference type="Pfam" id="PF00560">
    <property type="entry name" value="LRR_1"/>
    <property type="match status" value="4"/>
</dbReference>
<keyword evidence="10" id="KW-0325">Glycoprotein</keyword>
<dbReference type="InterPro" id="IPR003591">
    <property type="entry name" value="Leu-rich_rpt_typical-subtyp"/>
</dbReference>
<keyword evidence="13" id="KW-1185">Reference proteome</keyword>
<accession>A0AA88WAB2</accession>
<keyword evidence="7" id="KW-0677">Repeat</keyword>
<keyword evidence="8" id="KW-1133">Transmembrane helix</keyword>
<name>A0AA88WAB2_9ASTE</name>
<dbReference type="FunFam" id="3.80.10.10:FF:000041">
    <property type="entry name" value="LRR receptor-like serine/threonine-protein kinase ERECTA"/>
    <property type="match status" value="1"/>
</dbReference>
<dbReference type="InterPro" id="IPR046956">
    <property type="entry name" value="RLP23-like"/>
</dbReference>
<evidence type="ECO:0000256" key="3">
    <source>
        <dbReference type="ARBA" id="ARBA00022475"/>
    </source>
</evidence>
<evidence type="ECO:0000256" key="4">
    <source>
        <dbReference type="ARBA" id="ARBA00022614"/>
    </source>
</evidence>
<evidence type="ECO:0000313" key="12">
    <source>
        <dbReference type="EMBL" id="KAK3022803.1"/>
    </source>
</evidence>
<evidence type="ECO:0000313" key="13">
    <source>
        <dbReference type="Proteomes" id="UP001188597"/>
    </source>
</evidence>
<dbReference type="GO" id="GO:0006952">
    <property type="term" value="P:defense response"/>
    <property type="evidence" value="ECO:0007669"/>
    <property type="project" value="UniProtKB-ARBA"/>
</dbReference>